<dbReference type="EMBL" id="QKKF02004189">
    <property type="protein sequence ID" value="RZF47460.1"/>
    <property type="molecule type" value="Genomic_DNA"/>
</dbReference>
<name>A0A482XPN0_LAOST</name>
<feature type="compositionally biased region" description="Gly residues" evidence="1">
    <location>
        <begin position="108"/>
        <end position="119"/>
    </location>
</feature>
<feature type="compositionally biased region" description="Basic and acidic residues" evidence="1">
    <location>
        <begin position="84"/>
        <end position="103"/>
    </location>
</feature>
<evidence type="ECO:0000313" key="3">
    <source>
        <dbReference type="Proteomes" id="UP000291343"/>
    </source>
</evidence>
<feature type="region of interest" description="Disordered" evidence="1">
    <location>
        <begin position="83"/>
        <end position="146"/>
    </location>
</feature>
<proteinExistence type="predicted"/>
<comment type="caution">
    <text evidence="2">The sequence shown here is derived from an EMBL/GenBank/DDBJ whole genome shotgun (WGS) entry which is preliminary data.</text>
</comment>
<dbReference type="AlphaFoldDB" id="A0A482XPN0"/>
<dbReference type="Proteomes" id="UP000291343">
    <property type="component" value="Unassembled WGS sequence"/>
</dbReference>
<evidence type="ECO:0000256" key="1">
    <source>
        <dbReference type="SAM" id="MobiDB-lite"/>
    </source>
</evidence>
<protein>
    <submittedName>
        <fullName evidence="2">Uncharacterized protein</fullName>
    </submittedName>
</protein>
<sequence>MHVRYESIMINNWRLLKIGRLGGLSGGDFANLSFKSSWRPIRARLWPVGKKGFICRRWDGAQKGQKSDRGKLGVAGRLRLQRKSVQEEGKCAEKERMGKKKTEQSALSGGGSDGNGVGGMFPERDPTQRKARPGMDEPSRSSVHAL</sequence>
<accession>A0A482XPN0</accession>
<organism evidence="2 3">
    <name type="scientific">Laodelphax striatellus</name>
    <name type="common">Small brown planthopper</name>
    <name type="synonym">Delphax striatella</name>
    <dbReference type="NCBI Taxonomy" id="195883"/>
    <lineage>
        <taxon>Eukaryota</taxon>
        <taxon>Metazoa</taxon>
        <taxon>Ecdysozoa</taxon>
        <taxon>Arthropoda</taxon>
        <taxon>Hexapoda</taxon>
        <taxon>Insecta</taxon>
        <taxon>Pterygota</taxon>
        <taxon>Neoptera</taxon>
        <taxon>Paraneoptera</taxon>
        <taxon>Hemiptera</taxon>
        <taxon>Auchenorrhyncha</taxon>
        <taxon>Fulgoroidea</taxon>
        <taxon>Delphacidae</taxon>
        <taxon>Criomorphinae</taxon>
        <taxon>Laodelphax</taxon>
    </lineage>
</organism>
<reference evidence="2 3" key="1">
    <citation type="journal article" date="2017" name="Gigascience">
        <title>Genome sequence of the small brown planthopper, Laodelphax striatellus.</title>
        <authorList>
            <person name="Zhu J."/>
            <person name="Jiang F."/>
            <person name="Wang X."/>
            <person name="Yang P."/>
            <person name="Bao Y."/>
            <person name="Zhao W."/>
            <person name="Wang W."/>
            <person name="Lu H."/>
            <person name="Wang Q."/>
            <person name="Cui N."/>
            <person name="Li J."/>
            <person name="Chen X."/>
            <person name="Luo L."/>
            <person name="Yu J."/>
            <person name="Kang L."/>
            <person name="Cui F."/>
        </authorList>
    </citation>
    <scope>NUCLEOTIDE SEQUENCE [LARGE SCALE GENOMIC DNA]</scope>
    <source>
        <strain evidence="2">Lst14</strain>
    </source>
</reference>
<gene>
    <name evidence="2" type="ORF">LSTR_LSTR007387</name>
</gene>
<keyword evidence="3" id="KW-1185">Reference proteome</keyword>
<feature type="compositionally biased region" description="Basic and acidic residues" evidence="1">
    <location>
        <begin position="122"/>
        <end position="139"/>
    </location>
</feature>
<evidence type="ECO:0000313" key="2">
    <source>
        <dbReference type="EMBL" id="RZF47460.1"/>
    </source>
</evidence>
<dbReference type="InParanoid" id="A0A482XPN0"/>